<dbReference type="GO" id="GO:0005737">
    <property type="term" value="C:cytoplasm"/>
    <property type="evidence" value="ECO:0007669"/>
    <property type="project" value="UniProtKB-ARBA"/>
</dbReference>
<comment type="subcellular location">
    <subcellularLocation>
        <location evidence="1">Golgi apparatus membrane</location>
        <topology evidence="1">Peripheral membrane protein</topology>
        <orientation evidence="1">Cytoplasmic side</orientation>
    </subcellularLocation>
</comment>
<dbReference type="Gene3D" id="1.10.3630.10">
    <property type="entry name" value="yeast vps74-n-term truncation variant domain like"/>
    <property type="match status" value="1"/>
</dbReference>
<keyword evidence="2" id="KW-0333">Golgi apparatus</keyword>
<name>A0A9D2EL89_9FIRM</name>
<evidence type="ECO:0000313" key="6">
    <source>
        <dbReference type="Proteomes" id="UP000824049"/>
    </source>
</evidence>
<evidence type="ECO:0000256" key="2">
    <source>
        <dbReference type="ARBA" id="ARBA00023034"/>
    </source>
</evidence>
<dbReference type="Proteomes" id="UP000824049">
    <property type="component" value="Unassembled WGS sequence"/>
</dbReference>
<accession>A0A9D2EL89</accession>
<sequence>MRDLSITQEYLICTLNKKGALPSANPKAGICMIIGGLLEMQMEKCISMEDKKVIVSAELPEHMSYLKPLYDVINQKKPMKAQKVVETYYASFTGKKLNMLLDALLDQLKSADAVEPVKTGLLGNKEAFAPKKEAVTGVIEKIRAELLEDGDVSEDVIALTVLLDKSGQLKEYFSKYEQKELKEKLEVIRKSEAGTTVKELLWYIDSLDASIMISTMISSTM</sequence>
<dbReference type="AlphaFoldDB" id="A0A9D2EL89"/>
<dbReference type="GO" id="GO:0012505">
    <property type="term" value="C:endomembrane system"/>
    <property type="evidence" value="ECO:0007669"/>
    <property type="project" value="UniProtKB-ARBA"/>
</dbReference>
<proteinExistence type="predicted"/>
<comment type="caution">
    <text evidence="5">The sequence shown here is derived from an EMBL/GenBank/DDBJ whole genome shotgun (WGS) entry which is preliminary data.</text>
</comment>
<gene>
    <name evidence="5" type="ORF">H9968_07540</name>
</gene>
<dbReference type="Pfam" id="PF05719">
    <property type="entry name" value="GPP34"/>
    <property type="match status" value="1"/>
</dbReference>
<organism evidence="5 6">
    <name type="scientific">Candidatus Anaerobutyricum stercoris</name>
    <dbReference type="NCBI Taxonomy" id="2838457"/>
    <lineage>
        <taxon>Bacteria</taxon>
        <taxon>Bacillati</taxon>
        <taxon>Bacillota</taxon>
        <taxon>Clostridia</taxon>
        <taxon>Lachnospirales</taxon>
        <taxon>Lachnospiraceae</taxon>
        <taxon>Anaerobutyricum</taxon>
    </lineage>
</organism>
<dbReference type="InterPro" id="IPR038261">
    <property type="entry name" value="GPP34-like_sf"/>
</dbReference>
<evidence type="ECO:0000313" key="5">
    <source>
        <dbReference type="EMBL" id="HIZ39763.1"/>
    </source>
</evidence>
<evidence type="ECO:0000256" key="3">
    <source>
        <dbReference type="ARBA" id="ARBA00023121"/>
    </source>
</evidence>
<keyword evidence="4" id="KW-0472">Membrane</keyword>
<reference evidence="5" key="1">
    <citation type="journal article" date="2021" name="PeerJ">
        <title>Extensive microbial diversity within the chicken gut microbiome revealed by metagenomics and culture.</title>
        <authorList>
            <person name="Gilroy R."/>
            <person name="Ravi A."/>
            <person name="Getino M."/>
            <person name="Pursley I."/>
            <person name="Horton D.L."/>
            <person name="Alikhan N.F."/>
            <person name="Baker D."/>
            <person name="Gharbi K."/>
            <person name="Hall N."/>
            <person name="Watson M."/>
            <person name="Adriaenssens E.M."/>
            <person name="Foster-Nyarko E."/>
            <person name="Jarju S."/>
            <person name="Secka A."/>
            <person name="Antonio M."/>
            <person name="Oren A."/>
            <person name="Chaudhuri R.R."/>
            <person name="La Ragione R."/>
            <person name="Hildebrand F."/>
            <person name="Pallen M.J."/>
        </authorList>
    </citation>
    <scope>NUCLEOTIDE SEQUENCE</scope>
    <source>
        <strain evidence="5">CHK179-28034</strain>
    </source>
</reference>
<dbReference type="EMBL" id="DXBR01000066">
    <property type="protein sequence ID" value="HIZ39763.1"/>
    <property type="molecule type" value="Genomic_DNA"/>
</dbReference>
<dbReference type="GO" id="GO:0070273">
    <property type="term" value="F:phosphatidylinositol-4-phosphate binding"/>
    <property type="evidence" value="ECO:0007669"/>
    <property type="project" value="InterPro"/>
</dbReference>
<dbReference type="InterPro" id="IPR008628">
    <property type="entry name" value="GPP34-like"/>
</dbReference>
<reference evidence="5" key="2">
    <citation type="submission" date="2021-04" db="EMBL/GenBank/DDBJ databases">
        <authorList>
            <person name="Gilroy R."/>
        </authorList>
    </citation>
    <scope>NUCLEOTIDE SEQUENCE</scope>
    <source>
        <strain evidence="5">CHK179-28034</strain>
    </source>
</reference>
<keyword evidence="3" id="KW-0446">Lipid-binding</keyword>
<protein>
    <submittedName>
        <fullName evidence="5">GPP34 family phosphoprotein</fullName>
    </submittedName>
</protein>
<evidence type="ECO:0000256" key="4">
    <source>
        <dbReference type="ARBA" id="ARBA00023136"/>
    </source>
</evidence>
<evidence type="ECO:0000256" key="1">
    <source>
        <dbReference type="ARBA" id="ARBA00004255"/>
    </source>
</evidence>